<name>A0A6J4V8V4_9BACT</name>
<reference evidence="2" key="1">
    <citation type="submission" date="2020-02" db="EMBL/GenBank/DDBJ databases">
        <authorList>
            <person name="Meier V. D."/>
        </authorList>
    </citation>
    <scope>NUCLEOTIDE SEQUENCE</scope>
    <source>
        <strain evidence="2">AVDCRST_MAG18</strain>
    </source>
</reference>
<accession>A0A6J4V8V4</accession>
<dbReference type="AlphaFoldDB" id="A0A6J4V8V4"/>
<dbReference type="EMBL" id="CADCWN010000149">
    <property type="protein sequence ID" value="CAA9570335.1"/>
    <property type="molecule type" value="Genomic_DNA"/>
</dbReference>
<evidence type="ECO:0000256" key="1">
    <source>
        <dbReference type="SAM" id="MobiDB-lite"/>
    </source>
</evidence>
<evidence type="ECO:0000313" key="2">
    <source>
        <dbReference type="EMBL" id="CAA9570335.1"/>
    </source>
</evidence>
<proteinExistence type="predicted"/>
<organism evidence="2">
    <name type="scientific">uncultured Thermomicrobiales bacterium</name>
    <dbReference type="NCBI Taxonomy" id="1645740"/>
    <lineage>
        <taxon>Bacteria</taxon>
        <taxon>Pseudomonadati</taxon>
        <taxon>Thermomicrobiota</taxon>
        <taxon>Thermomicrobia</taxon>
        <taxon>Thermomicrobiales</taxon>
        <taxon>environmental samples</taxon>
    </lineage>
</organism>
<sequence>MLSVPRVALDTDQFIPSHRPPWARSIARRPVPESSANK</sequence>
<protein>
    <submittedName>
        <fullName evidence="2">Uncharacterized protein</fullName>
    </submittedName>
</protein>
<feature type="region of interest" description="Disordered" evidence="1">
    <location>
        <begin position="19"/>
        <end position="38"/>
    </location>
</feature>
<gene>
    <name evidence="2" type="ORF">AVDCRST_MAG18-1911</name>
</gene>